<gene>
    <name evidence="4" type="primary">dat_3</name>
    <name evidence="4" type="ORF">GALL_86540</name>
</gene>
<dbReference type="EMBL" id="MLJW01000028">
    <property type="protein sequence ID" value="OIR09048.1"/>
    <property type="molecule type" value="Genomic_DNA"/>
</dbReference>
<organism evidence="4">
    <name type="scientific">mine drainage metagenome</name>
    <dbReference type="NCBI Taxonomy" id="410659"/>
    <lineage>
        <taxon>unclassified sequences</taxon>
        <taxon>metagenomes</taxon>
        <taxon>ecological metagenomes</taxon>
    </lineage>
</organism>
<dbReference type="InterPro" id="IPR050571">
    <property type="entry name" value="Class-IV_PLP-Dep_Aminotrnsfr"/>
</dbReference>
<keyword evidence="4" id="KW-0032">Aminotransferase</keyword>
<dbReference type="GO" id="GO:0046394">
    <property type="term" value="P:carboxylic acid biosynthetic process"/>
    <property type="evidence" value="ECO:0007669"/>
    <property type="project" value="UniProtKB-ARBA"/>
</dbReference>
<dbReference type="InterPro" id="IPR043132">
    <property type="entry name" value="BCAT-like_C"/>
</dbReference>
<evidence type="ECO:0000256" key="2">
    <source>
        <dbReference type="ARBA" id="ARBA00009320"/>
    </source>
</evidence>
<evidence type="ECO:0000313" key="4">
    <source>
        <dbReference type="EMBL" id="OIR09048.1"/>
    </source>
</evidence>
<dbReference type="Pfam" id="PF01063">
    <property type="entry name" value="Aminotran_4"/>
    <property type="match status" value="1"/>
</dbReference>
<sequence length="267" mass="27624">MTVWLNGSLLDEAAARIDPSDRGLTLADGLFETLCLKGGKVRHLAAHLARLRAGADCLGFQAPRSDTDIAEAMLALAKAHSQADGLLRLTLTRGPAPRGLLPPAQPQPTLLITLAPAVPDPAPARAILATVTRRNEFSPASRFKTLNYIDNLLARREAAARGADDALLLNSQGRLAESTIANLFLVIDGAVLTPPVADGALPGVMRADVIDRLGAGTAPLHPADLAVASEAFLTNAAGIRALVMVDGHAIGGGHPGPVTTRLKGLVG</sequence>
<dbReference type="Gene3D" id="3.30.470.10">
    <property type="match status" value="1"/>
</dbReference>
<comment type="caution">
    <text evidence="4">The sequence shown here is derived from an EMBL/GenBank/DDBJ whole genome shotgun (WGS) entry which is preliminary data.</text>
</comment>
<dbReference type="InterPro" id="IPR043131">
    <property type="entry name" value="BCAT-like_N"/>
</dbReference>
<protein>
    <submittedName>
        <fullName evidence="4">D-alanine aminotransferase</fullName>
        <ecNumber evidence="4">2.6.1.21</ecNumber>
    </submittedName>
</protein>
<dbReference type="InterPro" id="IPR036038">
    <property type="entry name" value="Aminotransferase-like"/>
</dbReference>
<dbReference type="SUPFAM" id="SSF56752">
    <property type="entry name" value="D-aminoacid aminotransferase-like PLP-dependent enzymes"/>
    <property type="match status" value="1"/>
</dbReference>
<dbReference type="PROSITE" id="PS00770">
    <property type="entry name" value="AA_TRANSFER_CLASS_4"/>
    <property type="match status" value="1"/>
</dbReference>
<proteinExistence type="inferred from homology"/>
<name>A0A1J5SYD5_9ZZZZ</name>
<evidence type="ECO:0000256" key="3">
    <source>
        <dbReference type="ARBA" id="ARBA00022898"/>
    </source>
</evidence>
<comment type="similarity">
    <text evidence="2">Belongs to the class-IV pyridoxal-phosphate-dependent aminotransferase family.</text>
</comment>
<accession>A0A1J5SYD5</accession>
<dbReference type="AlphaFoldDB" id="A0A1J5SYD5"/>
<dbReference type="PANTHER" id="PTHR42743:SF11">
    <property type="entry name" value="AMINODEOXYCHORISMATE LYASE"/>
    <property type="match status" value="1"/>
</dbReference>
<dbReference type="InterPro" id="IPR018300">
    <property type="entry name" value="Aminotrans_IV_CS"/>
</dbReference>
<evidence type="ECO:0000256" key="1">
    <source>
        <dbReference type="ARBA" id="ARBA00001933"/>
    </source>
</evidence>
<dbReference type="PANTHER" id="PTHR42743">
    <property type="entry name" value="AMINO-ACID AMINOTRANSFERASE"/>
    <property type="match status" value="1"/>
</dbReference>
<dbReference type="EC" id="2.6.1.21" evidence="4"/>
<keyword evidence="4" id="KW-0808">Transferase</keyword>
<keyword evidence="3" id="KW-0663">Pyridoxal phosphate</keyword>
<dbReference type="InterPro" id="IPR001544">
    <property type="entry name" value="Aminotrans_IV"/>
</dbReference>
<dbReference type="Gene3D" id="3.20.10.10">
    <property type="entry name" value="D-amino Acid Aminotransferase, subunit A, domain 2"/>
    <property type="match status" value="1"/>
</dbReference>
<comment type="cofactor">
    <cofactor evidence="1">
        <name>pyridoxal 5'-phosphate</name>
        <dbReference type="ChEBI" id="CHEBI:597326"/>
    </cofactor>
</comment>
<dbReference type="GO" id="GO:0047810">
    <property type="term" value="F:D-alanine-2-oxoglutarate aminotransferase activity"/>
    <property type="evidence" value="ECO:0007669"/>
    <property type="project" value="UniProtKB-EC"/>
</dbReference>
<reference evidence="4" key="1">
    <citation type="submission" date="2016-10" db="EMBL/GenBank/DDBJ databases">
        <title>Sequence of Gallionella enrichment culture.</title>
        <authorList>
            <person name="Poehlein A."/>
            <person name="Muehling M."/>
            <person name="Daniel R."/>
        </authorList>
    </citation>
    <scope>NUCLEOTIDE SEQUENCE</scope>
</reference>